<sequence>MKLVSKLKMAWMVFMGQLFMAQVALAQVGGFANQAKNMMENIRDGIVIIVGVVATIALLWQLAEGFMGRKTWGDVLNAGLWIFGAGAAVAAATWVFTAGQGISF</sequence>
<protein>
    <recommendedName>
        <fullName evidence="5">Conjugal transfer protein TrbC</fullName>
    </recommendedName>
</protein>
<dbReference type="Proteomes" id="UP001500227">
    <property type="component" value="Unassembled WGS sequence"/>
</dbReference>
<reference evidence="4" key="1">
    <citation type="journal article" date="2019" name="Int. J. Syst. Evol. Microbiol.">
        <title>The Global Catalogue of Microorganisms (GCM) 10K type strain sequencing project: providing services to taxonomists for standard genome sequencing and annotation.</title>
        <authorList>
            <consortium name="The Broad Institute Genomics Platform"/>
            <consortium name="The Broad Institute Genome Sequencing Center for Infectious Disease"/>
            <person name="Wu L."/>
            <person name="Ma J."/>
        </authorList>
    </citation>
    <scope>NUCLEOTIDE SEQUENCE [LARGE SCALE GENOMIC DNA]</scope>
    <source>
        <strain evidence="4">JCM 18423</strain>
    </source>
</reference>
<feature type="chain" id="PRO_5045864971" description="Conjugal transfer protein TrbC" evidence="2">
    <location>
        <begin position="27"/>
        <end position="104"/>
    </location>
</feature>
<evidence type="ECO:0000313" key="3">
    <source>
        <dbReference type="EMBL" id="GAA5091652.1"/>
    </source>
</evidence>
<evidence type="ECO:0000256" key="1">
    <source>
        <dbReference type="SAM" id="Phobius"/>
    </source>
</evidence>
<name>A0ABP9M8R5_9BURK</name>
<feature type="transmembrane region" description="Helical" evidence="1">
    <location>
        <begin position="42"/>
        <end position="63"/>
    </location>
</feature>
<feature type="transmembrane region" description="Helical" evidence="1">
    <location>
        <begin position="75"/>
        <end position="96"/>
    </location>
</feature>
<evidence type="ECO:0008006" key="5">
    <source>
        <dbReference type="Google" id="ProtNLM"/>
    </source>
</evidence>
<keyword evidence="1" id="KW-0472">Membrane</keyword>
<keyword evidence="1" id="KW-1133">Transmembrane helix</keyword>
<keyword evidence="2" id="KW-0732">Signal</keyword>
<evidence type="ECO:0000313" key="4">
    <source>
        <dbReference type="Proteomes" id="UP001500227"/>
    </source>
</evidence>
<keyword evidence="1" id="KW-0812">Transmembrane</keyword>
<evidence type="ECO:0000256" key="2">
    <source>
        <dbReference type="SAM" id="SignalP"/>
    </source>
</evidence>
<comment type="caution">
    <text evidence="3">The sequence shown here is derived from an EMBL/GenBank/DDBJ whole genome shotgun (WGS) entry which is preliminary data.</text>
</comment>
<dbReference type="EMBL" id="BAABKD010000011">
    <property type="protein sequence ID" value="GAA5091652.1"/>
    <property type="molecule type" value="Genomic_DNA"/>
</dbReference>
<feature type="signal peptide" evidence="2">
    <location>
        <begin position="1"/>
        <end position="26"/>
    </location>
</feature>
<gene>
    <name evidence="3" type="ORF">GCM10023337_17690</name>
</gene>
<dbReference type="Pfam" id="PF04956">
    <property type="entry name" value="TrbC"/>
    <property type="match status" value="1"/>
</dbReference>
<dbReference type="InterPro" id="IPR007039">
    <property type="entry name" value="TrbC/VirB2"/>
</dbReference>
<dbReference type="RefSeq" id="WP_345371197.1">
    <property type="nucleotide sequence ID" value="NZ_BAABKD010000011.1"/>
</dbReference>
<proteinExistence type="predicted"/>
<accession>A0ABP9M8R5</accession>
<organism evidence="3 4">
    <name type="scientific">Paenalcaligenes hermetiae</name>
    <dbReference type="NCBI Taxonomy" id="1157987"/>
    <lineage>
        <taxon>Bacteria</taxon>
        <taxon>Pseudomonadati</taxon>
        <taxon>Pseudomonadota</taxon>
        <taxon>Betaproteobacteria</taxon>
        <taxon>Burkholderiales</taxon>
        <taxon>Alcaligenaceae</taxon>
        <taxon>Paenalcaligenes</taxon>
    </lineage>
</organism>
<keyword evidence="4" id="KW-1185">Reference proteome</keyword>